<dbReference type="Gene3D" id="3.40.50.450">
    <property type="match status" value="1"/>
</dbReference>
<name>A0A2H0QXH0_9BACT</name>
<dbReference type="GO" id="GO:0005829">
    <property type="term" value="C:cytosol"/>
    <property type="evidence" value="ECO:0007669"/>
    <property type="project" value="TreeGrafter"/>
</dbReference>
<dbReference type="EC" id="4.2.1.96" evidence="4"/>
<dbReference type="Pfam" id="PF01329">
    <property type="entry name" value="Pterin_4a"/>
    <property type="match status" value="1"/>
</dbReference>
<dbReference type="InterPro" id="IPR052341">
    <property type="entry name" value="LOG_family_nucleotidases"/>
</dbReference>
<dbReference type="PANTHER" id="PTHR43393">
    <property type="entry name" value="CYTOKININ RIBOSIDE 5'-MONOPHOSPHATE PHOSPHORIBOHYDROLASE"/>
    <property type="match status" value="1"/>
</dbReference>
<comment type="similarity">
    <text evidence="2 4">Belongs to the pterin-4-alpha-carbinolamine dehydratase family.</text>
</comment>
<dbReference type="Pfam" id="PF03641">
    <property type="entry name" value="Lysine_decarbox"/>
    <property type="match status" value="1"/>
</dbReference>
<accession>A0A2H0QXH0</accession>
<dbReference type="NCBIfam" id="TIGR00730">
    <property type="entry name" value="Rossman fold protein, TIGR00730 family"/>
    <property type="match status" value="1"/>
</dbReference>
<sequence>MEDINTPLDPKYKPLTVAEIHDATRKRVSLITKEFKMGFDFLVKHPKSVTFFGSARTPEDNMYYKKAERLGYRLAKEQGFSVITGGGPGIMEAAHKGAKEADGHAVGFTIRLPKEQATNKFVTDEIMFHYFFSRKVMLSFAAEAYVYFPGGFGTLDELFEILTLVQTGKIPHVPVVLVGSEFWDPLVSYIKDTLYENEHNISKEDLDLFTVLDDEDEIVELIGKTPVRNGLRHGRHGELERDSASASHPFDLEKQHCVPCESGGEPLTREACEDYMDNISGWDLIENKRLHKYFVFKNFEEAMDFVENMADIADEEGHHPDFSVHDWNRVDVTLSTHAVKGLTENDFIMAAKIDAIETDIFSGKKLE</sequence>
<gene>
    <name evidence="5" type="ORF">COV34_01825</name>
</gene>
<dbReference type="GO" id="GO:0006729">
    <property type="term" value="P:tetrahydrobiopterin biosynthetic process"/>
    <property type="evidence" value="ECO:0007669"/>
    <property type="project" value="InterPro"/>
</dbReference>
<dbReference type="CDD" id="cd00913">
    <property type="entry name" value="PCD_DCoH_subfamily_a"/>
    <property type="match status" value="1"/>
</dbReference>
<evidence type="ECO:0000256" key="3">
    <source>
        <dbReference type="ARBA" id="ARBA00023239"/>
    </source>
</evidence>
<evidence type="ECO:0000256" key="4">
    <source>
        <dbReference type="HAMAP-Rule" id="MF_00434"/>
    </source>
</evidence>
<dbReference type="InterPro" id="IPR036428">
    <property type="entry name" value="PCD_sf"/>
</dbReference>
<dbReference type="SUPFAM" id="SSF102405">
    <property type="entry name" value="MCP/YpsA-like"/>
    <property type="match status" value="1"/>
</dbReference>
<dbReference type="Proteomes" id="UP000231333">
    <property type="component" value="Unassembled WGS sequence"/>
</dbReference>
<dbReference type="AlphaFoldDB" id="A0A2H0QXH0"/>
<dbReference type="InterPro" id="IPR001533">
    <property type="entry name" value="Pterin_deHydtase"/>
</dbReference>
<dbReference type="InterPro" id="IPR031100">
    <property type="entry name" value="LOG_fam"/>
</dbReference>
<protein>
    <recommendedName>
        <fullName evidence="4">Putative pterin-4-alpha-carbinolamine dehydratase</fullName>
        <shortName evidence="4">PHS</shortName>
        <ecNumber evidence="4">4.2.1.96</ecNumber>
    </recommendedName>
    <alternativeName>
        <fullName evidence="4">4-alpha-hydroxy-tetrahydropterin dehydratase</fullName>
    </alternativeName>
    <alternativeName>
        <fullName evidence="4">Pterin carbinolamine dehydratase</fullName>
        <shortName evidence="4">PCD</shortName>
    </alternativeName>
</protein>
<dbReference type="HAMAP" id="MF_00434">
    <property type="entry name" value="Pterin_4_alpha"/>
    <property type="match status" value="1"/>
</dbReference>
<keyword evidence="3 4" id="KW-0456">Lyase</keyword>
<dbReference type="InterPro" id="IPR005269">
    <property type="entry name" value="LOG"/>
</dbReference>
<dbReference type="EMBL" id="PCXL01000011">
    <property type="protein sequence ID" value="PIR38325.1"/>
    <property type="molecule type" value="Genomic_DNA"/>
</dbReference>
<comment type="catalytic activity">
    <reaction evidence="1 4">
        <text>(4aS,6R)-4a-hydroxy-L-erythro-5,6,7,8-tetrahydrobiopterin = (6R)-L-erythro-6,7-dihydrobiopterin + H2O</text>
        <dbReference type="Rhea" id="RHEA:11920"/>
        <dbReference type="ChEBI" id="CHEBI:15377"/>
        <dbReference type="ChEBI" id="CHEBI:15642"/>
        <dbReference type="ChEBI" id="CHEBI:43120"/>
        <dbReference type="EC" id="4.2.1.96"/>
    </reaction>
</comment>
<comment type="caution">
    <text evidence="5">The sequence shown here is derived from an EMBL/GenBank/DDBJ whole genome shotgun (WGS) entry which is preliminary data.</text>
</comment>
<dbReference type="Gene3D" id="3.30.1360.20">
    <property type="entry name" value="Transcriptional coactivator/pterin dehydratase"/>
    <property type="match status" value="1"/>
</dbReference>
<dbReference type="SUPFAM" id="SSF55248">
    <property type="entry name" value="PCD-like"/>
    <property type="match status" value="1"/>
</dbReference>
<organism evidence="5 6">
    <name type="scientific">Candidatus Zambryskibacteria bacterium CG10_big_fil_rev_8_21_14_0_10_42_12</name>
    <dbReference type="NCBI Taxonomy" id="1975115"/>
    <lineage>
        <taxon>Bacteria</taxon>
        <taxon>Candidatus Zambryskiibacteriota</taxon>
    </lineage>
</organism>
<evidence type="ECO:0000313" key="6">
    <source>
        <dbReference type="Proteomes" id="UP000231333"/>
    </source>
</evidence>
<proteinExistence type="inferred from homology"/>
<dbReference type="GO" id="GO:0009691">
    <property type="term" value="P:cytokinin biosynthetic process"/>
    <property type="evidence" value="ECO:0007669"/>
    <property type="project" value="InterPro"/>
</dbReference>
<evidence type="ECO:0000256" key="2">
    <source>
        <dbReference type="ARBA" id="ARBA00006472"/>
    </source>
</evidence>
<evidence type="ECO:0000313" key="5">
    <source>
        <dbReference type="EMBL" id="PIR38325.1"/>
    </source>
</evidence>
<dbReference type="PANTHER" id="PTHR43393:SF2">
    <property type="entry name" value="CYTOKININ RIBOSIDE 5'-MONOPHOSPHATE PHOSPHORIBOHYDROLASE"/>
    <property type="match status" value="1"/>
</dbReference>
<reference evidence="5 6" key="1">
    <citation type="submission" date="2017-09" db="EMBL/GenBank/DDBJ databases">
        <title>Depth-based differentiation of microbial function through sediment-hosted aquifers and enrichment of novel symbionts in the deep terrestrial subsurface.</title>
        <authorList>
            <person name="Probst A.J."/>
            <person name="Ladd B."/>
            <person name="Jarett J.K."/>
            <person name="Geller-Mcgrath D.E."/>
            <person name="Sieber C.M."/>
            <person name="Emerson J.B."/>
            <person name="Anantharaman K."/>
            <person name="Thomas B.C."/>
            <person name="Malmstrom R."/>
            <person name="Stieglmeier M."/>
            <person name="Klingl A."/>
            <person name="Woyke T."/>
            <person name="Ryan C.M."/>
            <person name="Banfield J.F."/>
        </authorList>
    </citation>
    <scope>NUCLEOTIDE SEQUENCE [LARGE SCALE GENOMIC DNA]</scope>
    <source>
        <strain evidence="5">CG10_big_fil_rev_8_21_14_0_10_42_12</strain>
    </source>
</reference>
<dbReference type="GO" id="GO:0008124">
    <property type="term" value="F:4-alpha-hydroxytetrahydrobiopterin dehydratase activity"/>
    <property type="evidence" value="ECO:0007669"/>
    <property type="project" value="UniProtKB-UniRule"/>
</dbReference>
<dbReference type="GO" id="GO:0016787">
    <property type="term" value="F:hydrolase activity"/>
    <property type="evidence" value="ECO:0007669"/>
    <property type="project" value="InterPro"/>
</dbReference>
<evidence type="ECO:0000256" key="1">
    <source>
        <dbReference type="ARBA" id="ARBA00001554"/>
    </source>
</evidence>